<name>A0ABS8W1I5_DATST</name>
<evidence type="ECO:0000313" key="1">
    <source>
        <dbReference type="EMBL" id="MCE2055273.1"/>
    </source>
</evidence>
<evidence type="ECO:0000313" key="2">
    <source>
        <dbReference type="Proteomes" id="UP000823775"/>
    </source>
</evidence>
<gene>
    <name evidence="1" type="ORF">HAX54_042318</name>
</gene>
<dbReference type="EMBL" id="JACEIK010006214">
    <property type="protein sequence ID" value="MCE2055273.1"/>
    <property type="molecule type" value="Genomic_DNA"/>
</dbReference>
<accession>A0ABS8W1I5</accession>
<organism evidence="1 2">
    <name type="scientific">Datura stramonium</name>
    <name type="common">Jimsonweed</name>
    <name type="synonym">Common thornapple</name>
    <dbReference type="NCBI Taxonomy" id="4076"/>
    <lineage>
        <taxon>Eukaryota</taxon>
        <taxon>Viridiplantae</taxon>
        <taxon>Streptophyta</taxon>
        <taxon>Embryophyta</taxon>
        <taxon>Tracheophyta</taxon>
        <taxon>Spermatophyta</taxon>
        <taxon>Magnoliopsida</taxon>
        <taxon>eudicotyledons</taxon>
        <taxon>Gunneridae</taxon>
        <taxon>Pentapetalae</taxon>
        <taxon>asterids</taxon>
        <taxon>lamiids</taxon>
        <taxon>Solanales</taxon>
        <taxon>Solanaceae</taxon>
        <taxon>Solanoideae</taxon>
        <taxon>Datureae</taxon>
        <taxon>Datura</taxon>
    </lineage>
</organism>
<dbReference type="Proteomes" id="UP000823775">
    <property type="component" value="Unassembled WGS sequence"/>
</dbReference>
<sequence>MRQGNITTLVIVNLQTLACGNCRNFHNGNFRGCAMEKGNVSVVRVLVKGGRGFIGRRVNGDRWRRWGSN</sequence>
<feature type="non-terminal residue" evidence="1">
    <location>
        <position position="69"/>
    </location>
</feature>
<keyword evidence="2" id="KW-1185">Reference proteome</keyword>
<protein>
    <submittedName>
        <fullName evidence="1">Uncharacterized protein</fullName>
    </submittedName>
</protein>
<comment type="caution">
    <text evidence="1">The sequence shown here is derived from an EMBL/GenBank/DDBJ whole genome shotgun (WGS) entry which is preliminary data.</text>
</comment>
<reference evidence="1 2" key="1">
    <citation type="journal article" date="2021" name="BMC Genomics">
        <title>Datura genome reveals duplications of psychoactive alkaloid biosynthetic genes and high mutation rate following tissue culture.</title>
        <authorList>
            <person name="Rajewski A."/>
            <person name="Carter-House D."/>
            <person name="Stajich J."/>
            <person name="Litt A."/>
        </authorList>
    </citation>
    <scope>NUCLEOTIDE SEQUENCE [LARGE SCALE GENOMIC DNA]</scope>
    <source>
        <strain evidence="1">AR-01</strain>
    </source>
</reference>
<proteinExistence type="predicted"/>